<feature type="region of interest" description="Disordered" evidence="1">
    <location>
        <begin position="1"/>
        <end position="29"/>
    </location>
</feature>
<dbReference type="AlphaFoldDB" id="A0A1D1ZR77"/>
<protein>
    <submittedName>
        <fullName evidence="2">Uncharacterized protein</fullName>
    </submittedName>
</protein>
<feature type="compositionally biased region" description="Basic and acidic residues" evidence="1">
    <location>
        <begin position="1"/>
        <end position="10"/>
    </location>
</feature>
<feature type="compositionally biased region" description="Basic and acidic residues" evidence="1">
    <location>
        <begin position="365"/>
        <end position="375"/>
    </location>
</feature>
<feature type="compositionally biased region" description="Basic and acidic residues" evidence="1">
    <location>
        <begin position="158"/>
        <end position="171"/>
    </location>
</feature>
<feature type="compositionally biased region" description="Low complexity" evidence="1">
    <location>
        <begin position="91"/>
        <end position="108"/>
    </location>
</feature>
<gene>
    <name evidence="2" type="ORF">g.89068</name>
</gene>
<accession>A0A1D1ZR77</accession>
<feature type="compositionally biased region" description="Low complexity" evidence="1">
    <location>
        <begin position="12"/>
        <end position="23"/>
    </location>
</feature>
<feature type="compositionally biased region" description="Low complexity" evidence="1">
    <location>
        <begin position="186"/>
        <end position="211"/>
    </location>
</feature>
<feature type="compositionally biased region" description="Basic and acidic residues" evidence="1">
    <location>
        <begin position="72"/>
        <end position="81"/>
    </location>
</feature>
<sequence>TTPSRIDDPGHSSCTSKKSWTSCGRASAGPRAVARISAGVPLAAPCTATTKVVHAGEAPSPSPSSPTAQAERSGRWSREGCWRPGRSRGCRAGPKPAARPSAPRLSPAVISEGSVRAWTANPASRQNSSKRQAATSPAPPLPDVTGPQRSRRMQGGGKECRRSVELQRADPEASSSGGSQSRNGISSTGSAAAACTARSAARTERAAAAGRPSGGPRGPPAAPPARQAQGGGASASAASQSPASTRGGASPSQSAAPPSNAASSGSARRAARTTAAAASACRSAPAQPRVAAARRDSSSGSGGCGQRRVCARRTPRRSREDGRPTSTSRSKRPGRRRAGSRLSGELVAPITTTAPRLPTPSMRQSRVETTEAKVWSEGESWRAVRAGASASSSSKKMMEGARRVACSEGGPEIVACRLPANSASPLRRGGAACARPPHGTCPGSRRRCGRRARHARPQTQRTRPPGP</sequence>
<evidence type="ECO:0000313" key="2">
    <source>
        <dbReference type="EMBL" id="JAT69327.1"/>
    </source>
</evidence>
<name>A0A1D1ZR77_AUXPR</name>
<feature type="compositionally biased region" description="Polar residues" evidence="1">
    <location>
        <begin position="173"/>
        <end position="185"/>
    </location>
</feature>
<feature type="compositionally biased region" description="Basic residues" evidence="1">
    <location>
        <begin position="444"/>
        <end position="456"/>
    </location>
</feature>
<feature type="region of interest" description="Disordered" evidence="1">
    <location>
        <begin position="53"/>
        <end position="375"/>
    </location>
</feature>
<proteinExistence type="predicted"/>
<feature type="region of interest" description="Disordered" evidence="1">
    <location>
        <begin position="422"/>
        <end position="467"/>
    </location>
</feature>
<feature type="non-terminal residue" evidence="2">
    <location>
        <position position="1"/>
    </location>
</feature>
<evidence type="ECO:0000256" key="1">
    <source>
        <dbReference type="SAM" id="MobiDB-lite"/>
    </source>
</evidence>
<feature type="compositionally biased region" description="Polar residues" evidence="1">
    <location>
        <begin position="121"/>
        <end position="135"/>
    </location>
</feature>
<organism evidence="2">
    <name type="scientific">Auxenochlorella protothecoides</name>
    <name type="common">Green microalga</name>
    <name type="synonym">Chlorella protothecoides</name>
    <dbReference type="NCBI Taxonomy" id="3075"/>
    <lineage>
        <taxon>Eukaryota</taxon>
        <taxon>Viridiplantae</taxon>
        <taxon>Chlorophyta</taxon>
        <taxon>core chlorophytes</taxon>
        <taxon>Trebouxiophyceae</taxon>
        <taxon>Chlorellales</taxon>
        <taxon>Chlorellaceae</taxon>
        <taxon>Auxenochlorella</taxon>
    </lineage>
</organism>
<reference evidence="2" key="1">
    <citation type="submission" date="2015-08" db="EMBL/GenBank/DDBJ databases">
        <authorList>
            <person name="Babu N.S."/>
            <person name="Beckwith C.J."/>
            <person name="Beseler K.G."/>
            <person name="Brison A."/>
            <person name="Carone J.V."/>
            <person name="Caskin T.P."/>
            <person name="Diamond M."/>
            <person name="Durham M.E."/>
            <person name="Foxe J.M."/>
            <person name="Go M."/>
            <person name="Henderson B.A."/>
            <person name="Jones I.B."/>
            <person name="McGettigan J.A."/>
            <person name="Micheletti S.J."/>
            <person name="Nasrallah M.E."/>
            <person name="Ortiz D."/>
            <person name="Piller C.R."/>
            <person name="Privatt S.R."/>
            <person name="Schneider S.L."/>
            <person name="Sharp S."/>
            <person name="Smith T.C."/>
            <person name="Stanton J.D."/>
            <person name="Ullery H.E."/>
            <person name="Wilson R.J."/>
            <person name="Serrano M.G."/>
            <person name="Buck G."/>
            <person name="Lee V."/>
            <person name="Wang Y."/>
            <person name="Carvalho R."/>
            <person name="Voegtly L."/>
            <person name="Shi R."/>
            <person name="Duckworth R."/>
            <person name="Johnson A."/>
            <person name="Loviza R."/>
            <person name="Walstead R."/>
            <person name="Shah Z."/>
            <person name="Kiflezghi M."/>
            <person name="Wade K."/>
            <person name="Ball S.L."/>
            <person name="Bradley K.W."/>
            <person name="Asai D.J."/>
            <person name="Bowman C.A."/>
            <person name="Russell D.A."/>
            <person name="Pope W.H."/>
            <person name="Jacobs-Sera D."/>
            <person name="Hendrix R.W."/>
            <person name="Hatfull G.F."/>
        </authorList>
    </citation>
    <scope>NUCLEOTIDE SEQUENCE</scope>
</reference>
<dbReference type="EMBL" id="GDKF01009295">
    <property type="protein sequence ID" value="JAT69327.1"/>
    <property type="molecule type" value="Transcribed_RNA"/>
</dbReference>
<feature type="compositionally biased region" description="Low complexity" evidence="1">
    <location>
        <begin position="224"/>
        <end position="291"/>
    </location>
</feature>
<feature type="compositionally biased region" description="Low complexity" evidence="1">
    <location>
        <begin position="457"/>
        <end position="467"/>
    </location>
</feature>
<feature type="compositionally biased region" description="Basic residues" evidence="1">
    <location>
        <begin position="329"/>
        <end position="339"/>
    </location>
</feature>